<feature type="chain" id="PRO_5034545187" evidence="1">
    <location>
        <begin position="20"/>
        <end position="238"/>
    </location>
</feature>
<dbReference type="InterPro" id="IPR051941">
    <property type="entry name" value="BG_Antigen-Binding_Lectin"/>
</dbReference>
<sequence>MAVTMILLYLGFLKYFTECAYENVALNKPAFQQHPYIFSVLSINTTHAGNAVDGLKTDLRGIQGQCSLSENNKTTALWWVNLTRVFYIHDIKIYYRTDNEAWGSGYAGRFLGFSLYVSNTTERSEDTLCFKDTSFTINTIPPVFTTTCPVRGQYVIIYNERLPSETYPNGYSKYAFLDLCEVEVYACPDGFFGPQCVNKCNSTCYGCNIISGSCDNGCLPGWKGNYCHESIAISLLLF</sequence>
<proteinExistence type="predicted"/>
<dbReference type="KEGG" id="cvn:111113669"/>
<dbReference type="Proteomes" id="UP000694844">
    <property type="component" value="Chromosome 9"/>
</dbReference>
<protein>
    <submittedName>
        <fullName evidence="3">Uncharacterized protein LOC111113669</fullName>
    </submittedName>
</protein>
<dbReference type="SUPFAM" id="SSF49785">
    <property type="entry name" value="Galactose-binding domain-like"/>
    <property type="match status" value="1"/>
</dbReference>
<reference evidence="3" key="1">
    <citation type="submission" date="2025-08" db="UniProtKB">
        <authorList>
            <consortium name="RefSeq"/>
        </authorList>
    </citation>
    <scope>IDENTIFICATION</scope>
    <source>
        <tissue evidence="3">Whole sample</tissue>
    </source>
</reference>
<keyword evidence="1" id="KW-0732">Signal</keyword>
<dbReference type="OrthoDB" id="6152704at2759"/>
<evidence type="ECO:0000313" key="2">
    <source>
        <dbReference type="Proteomes" id="UP000694844"/>
    </source>
</evidence>
<organism evidence="2 3">
    <name type="scientific">Crassostrea virginica</name>
    <name type="common">Eastern oyster</name>
    <dbReference type="NCBI Taxonomy" id="6565"/>
    <lineage>
        <taxon>Eukaryota</taxon>
        <taxon>Metazoa</taxon>
        <taxon>Spiralia</taxon>
        <taxon>Lophotrochozoa</taxon>
        <taxon>Mollusca</taxon>
        <taxon>Bivalvia</taxon>
        <taxon>Autobranchia</taxon>
        <taxon>Pteriomorphia</taxon>
        <taxon>Ostreida</taxon>
        <taxon>Ostreoidea</taxon>
        <taxon>Ostreidae</taxon>
        <taxon>Crassostrea</taxon>
    </lineage>
</organism>
<evidence type="ECO:0000256" key="1">
    <source>
        <dbReference type="SAM" id="SignalP"/>
    </source>
</evidence>
<dbReference type="PANTHER" id="PTHR45713:SF6">
    <property type="entry name" value="F5_8 TYPE C DOMAIN-CONTAINING PROTEIN"/>
    <property type="match status" value="1"/>
</dbReference>
<dbReference type="RefSeq" id="XP_022307668.1">
    <property type="nucleotide sequence ID" value="XM_022451960.1"/>
</dbReference>
<dbReference type="Gene3D" id="2.60.120.260">
    <property type="entry name" value="Galactose-binding domain-like"/>
    <property type="match status" value="1"/>
</dbReference>
<keyword evidence="2" id="KW-1185">Reference proteome</keyword>
<gene>
    <name evidence="3" type="primary">LOC111113669</name>
</gene>
<dbReference type="PANTHER" id="PTHR45713">
    <property type="entry name" value="FTP DOMAIN-CONTAINING PROTEIN"/>
    <property type="match status" value="1"/>
</dbReference>
<evidence type="ECO:0000313" key="3">
    <source>
        <dbReference type="RefSeq" id="XP_022307668.1"/>
    </source>
</evidence>
<name>A0A8B8BWC1_CRAVI</name>
<dbReference type="AlphaFoldDB" id="A0A8B8BWC1"/>
<dbReference type="InterPro" id="IPR008979">
    <property type="entry name" value="Galactose-bd-like_sf"/>
</dbReference>
<dbReference type="GeneID" id="111113669"/>
<feature type="signal peptide" evidence="1">
    <location>
        <begin position="1"/>
        <end position="19"/>
    </location>
</feature>
<accession>A0A8B8BWC1</accession>